<dbReference type="Pfam" id="PF04015">
    <property type="entry name" value="DUF362"/>
    <property type="match status" value="1"/>
</dbReference>
<protein>
    <submittedName>
        <fullName evidence="3">DUF362 domain-containing protein</fullName>
    </submittedName>
</protein>
<evidence type="ECO:0000313" key="5">
    <source>
        <dbReference type="Proteomes" id="UP000596035"/>
    </source>
</evidence>
<accession>A0A1Z2XMW1</accession>
<name>A0A1Z2XMW1_9FIRM</name>
<reference evidence="3 5" key="3">
    <citation type="submission" date="2020-11" db="EMBL/GenBank/DDBJ databases">
        <title>Closed and high quality bacterial genomes of the OMM12 community.</title>
        <authorList>
            <person name="Marbouty M."/>
            <person name="Lamy-Besnier Q."/>
            <person name="Debarbieux L."/>
            <person name="Koszul R."/>
        </authorList>
    </citation>
    <scope>NUCLEOTIDE SEQUENCE [LARGE SCALE GENOMIC DNA]</scope>
    <source>
        <strain evidence="3 5">KB18</strain>
    </source>
</reference>
<evidence type="ECO:0000313" key="2">
    <source>
        <dbReference type="EMBL" id="ASB39767.1"/>
    </source>
</evidence>
<proteinExistence type="predicted"/>
<evidence type="ECO:0000259" key="1">
    <source>
        <dbReference type="Pfam" id="PF04015"/>
    </source>
</evidence>
<reference evidence="2" key="1">
    <citation type="journal article" date="2017" name="Genome Announc.">
        <title>High-Quality Whole-Genome Sequences of the Oligo-Mouse-Microbiota Bacterial Community.</title>
        <authorList>
            <person name="Garzetti D."/>
            <person name="Brugiroux S."/>
            <person name="Bunk B."/>
            <person name="Pukall R."/>
            <person name="McCoy K.D."/>
            <person name="Macpherson A.J."/>
            <person name="Stecher B."/>
        </authorList>
    </citation>
    <scope>NUCLEOTIDE SEQUENCE</scope>
    <source>
        <strain evidence="2">KB18</strain>
    </source>
</reference>
<evidence type="ECO:0000313" key="3">
    <source>
        <dbReference type="EMBL" id="QQR32101.1"/>
    </source>
</evidence>
<dbReference type="KEGG" id="amur:ADH66_03320"/>
<organism evidence="3 5">
    <name type="scientific">Acutalibacter muris</name>
    <dbReference type="NCBI Taxonomy" id="1796620"/>
    <lineage>
        <taxon>Bacteria</taxon>
        <taxon>Bacillati</taxon>
        <taxon>Bacillota</taxon>
        <taxon>Clostridia</taxon>
        <taxon>Eubacteriales</taxon>
        <taxon>Acutalibacteraceae</taxon>
        <taxon>Acutalibacter</taxon>
    </lineage>
</organism>
<dbReference type="Proteomes" id="UP000596035">
    <property type="component" value="Chromosome"/>
</dbReference>
<feature type="domain" description="DUF362" evidence="1">
    <location>
        <begin position="7"/>
        <end position="215"/>
    </location>
</feature>
<dbReference type="Proteomes" id="UP000196710">
    <property type="component" value="Chromosome"/>
</dbReference>
<dbReference type="AlphaFoldDB" id="A0A1Z2XMW1"/>
<dbReference type="EMBL" id="CP021422">
    <property type="protein sequence ID" value="ASB39767.1"/>
    <property type="molecule type" value="Genomic_DNA"/>
</dbReference>
<dbReference type="EMBL" id="CP065321">
    <property type="protein sequence ID" value="QQR32101.1"/>
    <property type="molecule type" value="Genomic_DNA"/>
</dbReference>
<dbReference type="RefSeq" id="WP_084384263.1">
    <property type="nucleotide sequence ID" value="NZ_CP021422.1"/>
</dbReference>
<reference evidence="4" key="2">
    <citation type="submission" date="2017-05" db="EMBL/GenBank/DDBJ databases">
        <title>Improved OligoMM genomes.</title>
        <authorList>
            <person name="Garzetti D."/>
        </authorList>
    </citation>
    <scope>NUCLEOTIDE SEQUENCE [LARGE SCALE GENOMIC DNA]</scope>
    <source>
        <strain evidence="4">KB18</strain>
    </source>
</reference>
<dbReference type="InterPro" id="IPR007160">
    <property type="entry name" value="DUF362"/>
</dbReference>
<sequence length="295" mass="31783">MLPNRNEGTNPVLLKALLTSLVKDAGVAPGDITVYDVSRLFPDYMVELCTQGELNGVNFVGRNNGVADESAPIVWSHDFSGRVNYLPTCVMEARYVINLANLKGHSYGITLCGKNHFGSFINGNALRPPEGANLHQWLTRDEMGIYSPLVDLMANADLGGKTVLYMLDALICAPSEGASITKENSTWQQAPFNGGFTASVFVSQDPVAIDSVGADFLSSEPTVTNYNRAAASVNNENYLHEAGLVNSAPSGTAYTDSRGHTVTNLGVHEHWNNSAEKKYSRNLGKDEGIELVRAG</sequence>
<keyword evidence="4" id="KW-1185">Reference proteome</keyword>
<gene>
    <name evidence="2" type="ORF">ADH66_03320</name>
    <name evidence="3" type="ORF">I5Q82_13375</name>
</gene>
<evidence type="ECO:0000313" key="4">
    <source>
        <dbReference type="Proteomes" id="UP000196710"/>
    </source>
</evidence>